<reference evidence="2" key="1">
    <citation type="submission" date="2023-08" db="EMBL/GenBank/DDBJ databases">
        <title>Emergence of clinically-relevant ST2 carbapenem-resistant Acinetobacter baumannii strains in hospital sewages in Zhejiang, East of China.</title>
        <authorList>
            <person name="Kaichao C."/>
            <person name="Zhang R."/>
        </authorList>
    </citation>
    <scope>NUCLEOTIDE SEQUENCE</scope>
    <source>
        <strain evidence="2">M-RB-37</strain>
    </source>
</reference>
<dbReference type="AlphaFoldDB" id="A0AAW8JCT7"/>
<comment type="caution">
    <text evidence="2">The sequence shown here is derived from an EMBL/GenBank/DDBJ whole genome shotgun (WGS) entry which is preliminary data.</text>
</comment>
<feature type="chain" id="PRO_5043633964" description="Lipoprotein" evidence="1">
    <location>
        <begin position="26"/>
        <end position="191"/>
    </location>
</feature>
<accession>A0AAW8JCT7</accession>
<feature type="signal peptide" evidence="1">
    <location>
        <begin position="1"/>
        <end position="25"/>
    </location>
</feature>
<proteinExistence type="predicted"/>
<keyword evidence="1" id="KW-0732">Signal</keyword>
<dbReference type="RefSeq" id="WP_308974404.1">
    <property type="nucleotide sequence ID" value="NZ_JAVIDL010000032.1"/>
</dbReference>
<evidence type="ECO:0000313" key="2">
    <source>
        <dbReference type="EMBL" id="MDQ8936752.1"/>
    </source>
</evidence>
<sequence length="191" mass="21171">MKKKYLLIAALPVFILSGCSTSGTADALSKFGNMLSDAMPYVKESEEWEAYGIDIAKQGVVYSSASSSDMQFVSNKMNTEYAAAIDRLAGPFARNQKTQGDLAKANQGYVFKYNQVQVVKDKKTSNTLGYCVNYDRPETGLGKATKAEDKLYKEFIYLTRDKPLSIATADADFTKRVCGTNFYNKYKNTAN</sequence>
<gene>
    <name evidence="2" type="ORF">RFH47_13590</name>
</gene>
<dbReference type="PROSITE" id="PS51257">
    <property type="entry name" value="PROKAR_LIPOPROTEIN"/>
    <property type="match status" value="1"/>
</dbReference>
<evidence type="ECO:0000313" key="3">
    <source>
        <dbReference type="Proteomes" id="UP001243844"/>
    </source>
</evidence>
<protein>
    <recommendedName>
        <fullName evidence="4">Lipoprotein</fullName>
    </recommendedName>
</protein>
<evidence type="ECO:0008006" key="4">
    <source>
        <dbReference type="Google" id="ProtNLM"/>
    </source>
</evidence>
<organism evidence="2 3">
    <name type="scientific">Acinetobacter rudis</name>
    <dbReference type="NCBI Taxonomy" id="632955"/>
    <lineage>
        <taxon>Bacteria</taxon>
        <taxon>Pseudomonadati</taxon>
        <taxon>Pseudomonadota</taxon>
        <taxon>Gammaproteobacteria</taxon>
        <taxon>Moraxellales</taxon>
        <taxon>Moraxellaceae</taxon>
        <taxon>Acinetobacter</taxon>
    </lineage>
</organism>
<dbReference type="EMBL" id="JAVIDL010000032">
    <property type="protein sequence ID" value="MDQ8936752.1"/>
    <property type="molecule type" value="Genomic_DNA"/>
</dbReference>
<name>A0AAW8JCT7_9GAMM</name>
<dbReference type="Proteomes" id="UP001243844">
    <property type="component" value="Unassembled WGS sequence"/>
</dbReference>
<evidence type="ECO:0000256" key="1">
    <source>
        <dbReference type="SAM" id="SignalP"/>
    </source>
</evidence>